<name>A0A2M9PW42_9BACI</name>
<dbReference type="InterPro" id="IPR004843">
    <property type="entry name" value="Calcineurin-like_PHP"/>
</dbReference>
<dbReference type="PANTHER" id="PTHR31302:SF31">
    <property type="entry name" value="PHOSPHODIESTERASE YAEI"/>
    <property type="match status" value="1"/>
</dbReference>
<sequence>MKKLLYVAFFLVFIVIFLYVNNHWLVVSKYEFESEKVPASFDGLRITQISDLQDALFGEQQEKLIAKVKATNPDLIFITGDLVDSNRYDLERSLQAARGLVKLADVYYVLGNHEVATNKVNVIYEELSSLGVHVLSNESTVIERDGERLAIVGIEDPLSGRTTKEMLKIATENVPPNILTILLAHRPEVFNTYVDFGIDLVFAGHAHGGQVRIPGFGGLFARGQGVLPKYTAGVFEEGTTTMAVSRGLGNSTVPIRIFNPPEIVVMELTSLSRSLPPQ</sequence>
<dbReference type="GO" id="GO:0046872">
    <property type="term" value="F:metal ion binding"/>
    <property type="evidence" value="ECO:0007669"/>
    <property type="project" value="UniProtKB-KW"/>
</dbReference>
<feature type="domain" description="Calcineurin-like phosphoesterase" evidence="3">
    <location>
        <begin position="44"/>
        <end position="208"/>
    </location>
</feature>
<dbReference type="CDD" id="cd07385">
    <property type="entry name" value="MPP_YkuE_C"/>
    <property type="match status" value="1"/>
</dbReference>
<dbReference type="Pfam" id="PF00149">
    <property type="entry name" value="Metallophos"/>
    <property type="match status" value="1"/>
</dbReference>
<dbReference type="Proteomes" id="UP000232101">
    <property type="component" value="Unassembled WGS sequence"/>
</dbReference>
<dbReference type="EMBL" id="PHQY01000769">
    <property type="protein sequence ID" value="PJO40049.1"/>
    <property type="molecule type" value="Genomic_DNA"/>
</dbReference>
<evidence type="ECO:0000259" key="3">
    <source>
        <dbReference type="Pfam" id="PF00149"/>
    </source>
</evidence>
<evidence type="ECO:0000313" key="4">
    <source>
        <dbReference type="EMBL" id="PJO40049.1"/>
    </source>
</evidence>
<dbReference type="SUPFAM" id="SSF56300">
    <property type="entry name" value="Metallo-dependent phosphatases"/>
    <property type="match status" value="1"/>
</dbReference>
<evidence type="ECO:0000313" key="5">
    <source>
        <dbReference type="Proteomes" id="UP000232101"/>
    </source>
</evidence>
<keyword evidence="1" id="KW-0479">Metal-binding</keyword>
<reference evidence="4 5" key="1">
    <citation type="submission" date="2017-11" db="EMBL/GenBank/DDBJ databases">
        <title>Bacterial isolate from king chilli rhizosphere.</title>
        <authorList>
            <person name="Takhelmayum P."/>
            <person name="Sarangthem I."/>
        </authorList>
    </citation>
    <scope>NUCLEOTIDE SEQUENCE [LARGE SCALE GENOMIC DNA]</scope>
    <source>
        <strain evidence="5">t26</strain>
    </source>
</reference>
<proteinExistence type="predicted"/>
<evidence type="ECO:0000256" key="2">
    <source>
        <dbReference type="ARBA" id="ARBA00022801"/>
    </source>
</evidence>
<organism evidence="4 5">
    <name type="scientific">Lysinibacillus xylanilyticus</name>
    <dbReference type="NCBI Taxonomy" id="582475"/>
    <lineage>
        <taxon>Bacteria</taxon>
        <taxon>Bacillati</taxon>
        <taxon>Bacillota</taxon>
        <taxon>Bacilli</taxon>
        <taxon>Bacillales</taxon>
        <taxon>Bacillaceae</taxon>
        <taxon>Lysinibacillus</taxon>
    </lineage>
</organism>
<keyword evidence="2" id="KW-0378">Hydrolase</keyword>
<dbReference type="InterPro" id="IPR051158">
    <property type="entry name" value="Metallophosphoesterase_sf"/>
</dbReference>
<dbReference type="InterPro" id="IPR029052">
    <property type="entry name" value="Metallo-depent_PP-like"/>
</dbReference>
<accession>A0A2M9PW42</accession>
<dbReference type="PANTHER" id="PTHR31302">
    <property type="entry name" value="TRANSMEMBRANE PROTEIN WITH METALLOPHOSPHOESTERASE DOMAIN-RELATED"/>
    <property type="match status" value="1"/>
</dbReference>
<gene>
    <name evidence="4" type="ORF">CWD94_30220</name>
</gene>
<dbReference type="GO" id="GO:0008758">
    <property type="term" value="F:UDP-2,3-diacylglucosamine hydrolase activity"/>
    <property type="evidence" value="ECO:0007669"/>
    <property type="project" value="TreeGrafter"/>
</dbReference>
<dbReference type="GO" id="GO:0016020">
    <property type="term" value="C:membrane"/>
    <property type="evidence" value="ECO:0007669"/>
    <property type="project" value="GOC"/>
</dbReference>
<evidence type="ECO:0000256" key="1">
    <source>
        <dbReference type="ARBA" id="ARBA00022723"/>
    </source>
</evidence>
<dbReference type="AlphaFoldDB" id="A0A2M9PW42"/>
<comment type="caution">
    <text evidence="4">The sequence shown here is derived from an EMBL/GenBank/DDBJ whole genome shotgun (WGS) entry which is preliminary data.</text>
</comment>
<protein>
    <submittedName>
        <fullName evidence="4">Phosphoesterase</fullName>
    </submittedName>
</protein>
<dbReference type="GO" id="GO:0009245">
    <property type="term" value="P:lipid A biosynthetic process"/>
    <property type="evidence" value="ECO:0007669"/>
    <property type="project" value="TreeGrafter"/>
</dbReference>
<dbReference type="Gene3D" id="3.60.21.10">
    <property type="match status" value="1"/>
</dbReference>
<dbReference type="RefSeq" id="WP_100546244.1">
    <property type="nucleotide sequence ID" value="NZ_CP158849.1"/>
</dbReference>